<reference evidence="3 4" key="1">
    <citation type="submission" date="2019-10" db="EMBL/GenBank/DDBJ databases">
        <authorList>
            <person name="Palmer J.M."/>
        </authorList>
    </citation>
    <scope>NUCLEOTIDE SEQUENCE [LARGE SCALE GENOMIC DNA]</scope>
    <source>
        <strain evidence="3 4">TWF696</strain>
    </source>
</reference>
<accession>A0AAV9U1U7</accession>
<sequence>MRFIALSTLALLASSAAAFPHIRRQEATNGTVEAPAIGLSMGCTIMANACKFYIKTTPCTEEWRADVEKCIPESCSSLRQLAMSPCESTDDDSDDSEPEDPQH</sequence>
<feature type="compositionally biased region" description="Acidic residues" evidence="1">
    <location>
        <begin position="88"/>
        <end position="103"/>
    </location>
</feature>
<evidence type="ECO:0000313" key="4">
    <source>
        <dbReference type="Proteomes" id="UP001375240"/>
    </source>
</evidence>
<dbReference type="EMBL" id="JAVHNQ010000016">
    <property type="protein sequence ID" value="KAK6331245.1"/>
    <property type="molecule type" value="Genomic_DNA"/>
</dbReference>
<feature type="region of interest" description="Disordered" evidence="1">
    <location>
        <begin position="83"/>
        <end position="103"/>
    </location>
</feature>
<keyword evidence="4" id="KW-1185">Reference proteome</keyword>
<keyword evidence="2" id="KW-0732">Signal</keyword>
<comment type="caution">
    <text evidence="3">The sequence shown here is derived from an EMBL/GenBank/DDBJ whole genome shotgun (WGS) entry which is preliminary data.</text>
</comment>
<evidence type="ECO:0000256" key="1">
    <source>
        <dbReference type="SAM" id="MobiDB-lite"/>
    </source>
</evidence>
<dbReference type="AlphaFoldDB" id="A0AAV9U1U7"/>
<evidence type="ECO:0000256" key="2">
    <source>
        <dbReference type="SAM" id="SignalP"/>
    </source>
</evidence>
<dbReference type="Proteomes" id="UP001375240">
    <property type="component" value="Unassembled WGS sequence"/>
</dbReference>
<proteinExistence type="predicted"/>
<gene>
    <name evidence="3" type="ORF">TWF696_003305</name>
</gene>
<evidence type="ECO:0000313" key="3">
    <source>
        <dbReference type="EMBL" id="KAK6331245.1"/>
    </source>
</evidence>
<name>A0AAV9U1U7_9PEZI</name>
<feature type="chain" id="PRO_5043653774" evidence="2">
    <location>
        <begin position="19"/>
        <end position="103"/>
    </location>
</feature>
<feature type="signal peptide" evidence="2">
    <location>
        <begin position="1"/>
        <end position="18"/>
    </location>
</feature>
<organism evidence="3 4">
    <name type="scientific">Orbilia brochopaga</name>
    <dbReference type="NCBI Taxonomy" id="3140254"/>
    <lineage>
        <taxon>Eukaryota</taxon>
        <taxon>Fungi</taxon>
        <taxon>Dikarya</taxon>
        <taxon>Ascomycota</taxon>
        <taxon>Pezizomycotina</taxon>
        <taxon>Orbiliomycetes</taxon>
        <taxon>Orbiliales</taxon>
        <taxon>Orbiliaceae</taxon>
        <taxon>Orbilia</taxon>
    </lineage>
</organism>
<protein>
    <submittedName>
        <fullName evidence="3">Uncharacterized protein</fullName>
    </submittedName>
</protein>